<protein>
    <submittedName>
        <fullName evidence="1">Uncharacterized protein</fullName>
    </submittedName>
</protein>
<dbReference type="SUPFAM" id="SSF56672">
    <property type="entry name" value="DNA/RNA polymerases"/>
    <property type="match status" value="1"/>
</dbReference>
<dbReference type="InterPro" id="IPR043502">
    <property type="entry name" value="DNA/RNA_pol_sf"/>
</dbReference>
<evidence type="ECO:0000313" key="2">
    <source>
        <dbReference type="Proteomes" id="UP001171945"/>
    </source>
</evidence>
<dbReference type="Proteomes" id="UP001171945">
    <property type="component" value="Unassembled WGS sequence"/>
</dbReference>
<proteinExistence type="predicted"/>
<keyword evidence="2" id="KW-1185">Reference proteome</keyword>
<reference evidence="1" key="1">
    <citation type="submission" date="2023-06" db="EMBL/GenBank/DDBJ databases">
        <title>Uncultivated large filamentous bacteria from sulfidic sediments reveal new species and different genomic features in energy metabolism and defense.</title>
        <authorList>
            <person name="Fonseca A."/>
        </authorList>
    </citation>
    <scope>NUCLEOTIDE SEQUENCE</scope>
    <source>
        <strain evidence="1">HSG4</strain>
    </source>
</reference>
<organism evidence="1 2">
    <name type="scientific">Candidatus Marithioploca araucensis</name>
    <dbReference type="NCBI Taxonomy" id="70273"/>
    <lineage>
        <taxon>Bacteria</taxon>
        <taxon>Pseudomonadati</taxon>
        <taxon>Pseudomonadota</taxon>
        <taxon>Gammaproteobacteria</taxon>
        <taxon>Thiotrichales</taxon>
        <taxon>Thiotrichaceae</taxon>
        <taxon>Candidatus Marithioploca</taxon>
    </lineage>
</organism>
<name>A0ABT7VUS8_9GAMM</name>
<sequence>MQQDTHSLFRLENIYRAYRQCRRRKRNTFNALIFEQNLEENLLELHETLNNRSYTPKPSIAFLVEKPKRREIFAADFRDRVVHHLLVNYMEPQWE</sequence>
<comment type="caution">
    <text evidence="1">The sequence shown here is derived from an EMBL/GenBank/DDBJ whole genome shotgun (WGS) entry which is preliminary data.</text>
</comment>
<feature type="non-terminal residue" evidence="1">
    <location>
        <position position="95"/>
    </location>
</feature>
<accession>A0ABT7VUS8</accession>
<gene>
    <name evidence="1" type="ORF">QUF54_08285</name>
</gene>
<dbReference type="EMBL" id="JAUCGM010000583">
    <property type="protein sequence ID" value="MDM8563337.1"/>
    <property type="molecule type" value="Genomic_DNA"/>
</dbReference>
<evidence type="ECO:0000313" key="1">
    <source>
        <dbReference type="EMBL" id="MDM8563337.1"/>
    </source>
</evidence>